<sequence>MEDLSSIQRQAFLSTTTLEEGESKLTRSTTQAGEGSSSGSSQLRPAKVHAPPQYHGAGEATQTTESTTSLITGSSASSSLRTSSKLDHADVSSTYSVAKDIPSERTGLNDVPQSTPPTQTREVVLLTSPPEEAPQFRDLPHTCLVPRGSANDTLLNFLEQLMEIQRNSLQREAENKKTASDATAAKGDGGKSKKVKSNPKTKKDVCSESQHVEDTSQVVMDVLCHHLIKKSLKFALKAVGVETAEERAVALKRCVMPMHRNAALAMLDTYAHKSLLRRINSMFLAHDKFQSGEVSLDVALELLGRCGIAHQDVGNITLSVCALSPKGHTPLLCVIQQMPLPGPPNATVEGEEPPPLQTQMNEELVNVCNSAFRAGGTTLYWDDRNSSIYVGNRRVIQRITSPDVAKSILVQLEALIHVCFAVEACIVGDQSSSAVLYNPLLAALLPATSNAGPGAKSILMENALVSVMNPMKQLQRLSAHRRLQEQYLTNGDEAILCDTLPERRRDFGGTLVEQLRRRVDLAPRPASDGVGFEETAPMNSNDMYCEVGLKKLRLSAPTPEGARCYCLVSARKASGGAWMPAVAVPVASIKSSKKSGFKWTFACDTNERVVFAGNVSDTICIEACYDVEEGDGETATWCAGHVLVACSNAKSGKLSVVGGSLLSDVAPSAPLPKFVHSSKGSWCFWKKNKNATPATSISIVVKGVHPKSLPVRASLPPTFLMFRRHVSLMSQLRDAMLSVGGSRMTPLQVLRQQQVQNCLTVMVSPALMDLLQVLWDRKLKGKMQAKPKDLSQRQRALLSLASNIISVHNSTAGGPDSIVNIVGRGAAITAPINPLAPQCPVEV</sequence>
<feature type="compositionally biased region" description="Basic and acidic residues" evidence="1">
    <location>
        <begin position="201"/>
        <end position="210"/>
    </location>
</feature>
<dbReference type="Proteomes" id="UP000031737">
    <property type="component" value="Unassembled WGS sequence"/>
</dbReference>
<protein>
    <submittedName>
        <fullName evidence="2">Uncharacterized protein</fullName>
    </submittedName>
</protein>
<feature type="compositionally biased region" description="Basic and acidic residues" evidence="1">
    <location>
        <begin position="170"/>
        <end position="179"/>
    </location>
</feature>
<name>A0A061J5E6_TRYRA</name>
<reference evidence="2 3" key="1">
    <citation type="submission" date="2013-07" db="EMBL/GenBank/DDBJ databases">
        <authorList>
            <person name="Stoco P.H."/>
            <person name="Wagner G."/>
            <person name="Gerber A."/>
            <person name="Zaha A."/>
            <person name="Thompson C."/>
            <person name="Bartholomeu D.C."/>
            <person name="Luckemeyer D.D."/>
            <person name="Bahia D."/>
            <person name="Loreto E."/>
            <person name="Prestes E.B."/>
            <person name="Lima F.M."/>
            <person name="Rodrigues-Luiz G."/>
            <person name="Vallejo G.A."/>
            <person name="Filho J.F."/>
            <person name="Monteiro K.M."/>
            <person name="Tyler K.M."/>
            <person name="de Almeida L.G."/>
            <person name="Ortiz M.F."/>
            <person name="Siervo M.A."/>
            <person name="de Moraes M.H."/>
            <person name="Cunha O.L."/>
            <person name="Mendonca-Neto R."/>
            <person name="Silva R."/>
            <person name="Teixeira S.M."/>
            <person name="Murta S.M."/>
            <person name="Sincero T.C."/>
            <person name="Mendes T.A."/>
            <person name="Urmenyi T.P."/>
            <person name="Silva V.G."/>
            <person name="da Rocha W.D."/>
            <person name="Andersson B."/>
            <person name="Romanha A.J."/>
            <person name="Steindel M."/>
            <person name="de Vasconcelos A.T."/>
            <person name="Grisard E.C."/>
        </authorList>
    </citation>
    <scope>NUCLEOTIDE SEQUENCE [LARGE SCALE GENOMIC DNA]</scope>
    <source>
        <strain evidence="2 3">SC58</strain>
    </source>
</reference>
<evidence type="ECO:0000313" key="2">
    <source>
        <dbReference type="EMBL" id="ESL08527.1"/>
    </source>
</evidence>
<dbReference type="AlphaFoldDB" id="A0A061J5E6"/>
<dbReference type="VEuPathDB" id="TriTrypDB:TRSC58_03769"/>
<feature type="compositionally biased region" description="Low complexity" evidence="1">
    <location>
        <begin position="61"/>
        <end position="83"/>
    </location>
</feature>
<organism evidence="2 3">
    <name type="scientific">Trypanosoma rangeli SC58</name>
    <dbReference type="NCBI Taxonomy" id="429131"/>
    <lineage>
        <taxon>Eukaryota</taxon>
        <taxon>Discoba</taxon>
        <taxon>Euglenozoa</taxon>
        <taxon>Kinetoplastea</taxon>
        <taxon>Metakinetoplastina</taxon>
        <taxon>Trypanosomatida</taxon>
        <taxon>Trypanosomatidae</taxon>
        <taxon>Trypanosoma</taxon>
        <taxon>Herpetosoma</taxon>
    </lineage>
</organism>
<feature type="region of interest" description="Disordered" evidence="1">
    <location>
        <begin position="1"/>
        <end position="119"/>
    </location>
</feature>
<feature type="compositionally biased region" description="Polar residues" evidence="1">
    <location>
        <begin position="1"/>
        <end position="18"/>
    </location>
</feature>
<feature type="region of interest" description="Disordered" evidence="1">
    <location>
        <begin position="170"/>
        <end position="210"/>
    </location>
</feature>
<evidence type="ECO:0000256" key="1">
    <source>
        <dbReference type="SAM" id="MobiDB-lite"/>
    </source>
</evidence>
<dbReference type="OrthoDB" id="273348at2759"/>
<accession>A0A061J5E6</accession>
<gene>
    <name evidence="2" type="ORF">TRSC58_03769</name>
</gene>
<keyword evidence="3" id="KW-1185">Reference proteome</keyword>
<comment type="caution">
    <text evidence="2">The sequence shown here is derived from an EMBL/GenBank/DDBJ whole genome shotgun (WGS) entry which is preliminary data.</text>
</comment>
<proteinExistence type="predicted"/>
<evidence type="ECO:0000313" key="3">
    <source>
        <dbReference type="Proteomes" id="UP000031737"/>
    </source>
</evidence>
<dbReference type="EMBL" id="AUPL01003769">
    <property type="protein sequence ID" value="ESL08527.1"/>
    <property type="molecule type" value="Genomic_DNA"/>
</dbReference>